<feature type="region of interest" description="Disordered" evidence="1">
    <location>
        <begin position="21"/>
        <end position="41"/>
    </location>
</feature>
<dbReference type="EMBL" id="JQGJ01000008">
    <property type="protein sequence ID" value="KHK63915.1"/>
    <property type="molecule type" value="Genomic_DNA"/>
</dbReference>
<evidence type="ECO:0000313" key="2">
    <source>
        <dbReference type="EMBL" id="KHK63915.1"/>
    </source>
</evidence>
<sequence length="115" mass="12411">MSQHTIQASIHLPDNVQLPESGGTYVTFETPHTSSGHGGNQIPKKPWIVSFTIDSDIATEGEEFSVTAQINAPGPLFLNTAHTFIWNGGDQKVDINLTLAQVTDTEEALPFTFGS</sequence>
<proteinExistence type="predicted"/>
<dbReference type="OrthoDB" id="6987382at2"/>
<gene>
    <name evidence="2" type="ORF">JZ00_14595</name>
</gene>
<organism evidence="2 3">
    <name type="scientific">Pseudomonas frederiksbergensis</name>
    <dbReference type="NCBI Taxonomy" id="104087"/>
    <lineage>
        <taxon>Bacteria</taxon>
        <taxon>Pseudomonadati</taxon>
        <taxon>Pseudomonadota</taxon>
        <taxon>Gammaproteobacteria</taxon>
        <taxon>Pseudomonadales</taxon>
        <taxon>Pseudomonadaceae</taxon>
        <taxon>Pseudomonas</taxon>
    </lineage>
</organism>
<evidence type="ECO:0000313" key="3">
    <source>
        <dbReference type="Proteomes" id="UP000030949"/>
    </source>
</evidence>
<reference evidence="3" key="1">
    <citation type="submission" date="2015-03" db="EMBL/GenBank/DDBJ databases">
        <title>Pseudomonas frederiksbergensis hydrocarbon degrader.</title>
        <authorList>
            <person name="Brown L.M."/>
            <person name="Ruiz O.N."/>
            <person name="Mueller S."/>
            <person name="Gunasekera T.S."/>
        </authorList>
    </citation>
    <scope>NUCLEOTIDE SEQUENCE [LARGE SCALE GENOMIC DNA]</scope>
    <source>
        <strain evidence="3">SI8</strain>
    </source>
</reference>
<dbReference type="RefSeq" id="WP_039592006.1">
    <property type="nucleotide sequence ID" value="NZ_CP142104.1"/>
</dbReference>
<comment type="caution">
    <text evidence="2">The sequence shown here is derived from an EMBL/GenBank/DDBJ whole genome shotgun (WGS) entry which is preliminary data.</text>
</comment>
<protein>
    <submittedName>
        <fullName evidence="2">Uncharacterized protein</fullName>
    </submittedName>
</protein>
<dbReference type="Proteomes" id="UP000030949">
    <property type="component" value="Unassembled WGS sequence"/>
</dbReference>
<evidence type="ECO:0000256" key="1">
    <source>
        <dbReference type="SAM" id="MobiDB-lite"/>
    </source>
</evidence>
<name>A0A0B1YZU8_9PSED</name>
<dbReference type="AlphaFoldDB" id="A0A0B1YZU8"/>
<accession>A0A0B1YZU8</accession>